<evidence type="ECO:0000259" key="2">
    <source>
        <dbReference type="PROSITE" id="PS50943"/>
    </source>
</evidence>
<dbReference type="GO" id="GO:0005829">
    <property type="term" value="C:cytosol"/>
    <property type="evidence" value="ECO:0007669"/>
    <property type="project" value="TreeGrafter"/>
</dbReference>
<dbReference type="InterPro" id="IPR050807">
    <property type="entry name" value="TransReg_Diox_bact_type"/>
</dbReference>
<dbReference type="PANTHER" id="PTHR46797:SF2">
    <property type="entry name" value="TRANSCRIPTIONAL REGULATOR"/>
    <property type="match status" value="1"/>
</dbReference>
<dbReference type="PANTHER" id="PTHR46797">
    <property type="entry name" value="HTH-TYPE TRANSCRIPTIONAL REGULATOR"/>
    <property type="match status" value="1"/>
</dbReference>
<dbReference type="SUPFAM" id="SSF51182">
    <property type="entry name" value="RmlC-like cupins"/>
    <property type="match status" value="1"/>
</dbReference>
<dbReference type="EMBL" id="CP035282">
    <property type="protein sequence ID" value="QAT63372.1"/>
    <property type="molecule type" value="Genomic_DNA"/>
</dbReference>
<keyword evidence="1" id="KW-0238">DNA-binding</keyword>
<dbReference type="InterPro" id="IPR010982">
    <property type="entry name" value="Lambda_DNA-bd_dom_sf"/>
</dbReference>
<keyword evidence="4" id="KW-1185">Reference proteome</keyword>
<reference evidence="4" key="1">
    <citation type="submission" date="2019-01" db="EMBL/GenBank/DDBJ databases">
        <title>Draft genomes of a novel of Sporanaerobacter strains.</title>
        <authorList>
            <person name="Ma S."/>
        </authorList>
    </citation>
    <scope>NUCLEOTIDE SEQUENCE [LARGE SCALE GENOMIC DNA]</scope>
    <source>
        <strain evidence="4">NJN-17</strain>
    </source>
</reference>
<dbReference type="InterPro" id="IPR014710">
    <property type="entry name" value="RmlC-like_jellyroll"/>
</dbReference>
<organism evidence="3 4">
    <name type="scientific">Acidilutibacter cellobiosedens</name>
    <dbReference type="NCBI Taxonomy" id="2507161"/>
    <lineage>
        <taxon>Bacteria</taxon>
        <taxon>Bacillati</taxon>
        <taxon>Bacillota</taxon>
        <taxon>Tissierellia</taxon>
        <taxon>Tissierellales</taxon>
        <taxon>Acidilutibacteraceae</taxon>
        <taxon>Acidilutibacter</taxon>
    </lineage>
</organism>
<dbReference type="CDD" id="cd00093">
    <property type="entry name" value="HTH_XRE"/>
    <property type="match status" value="1"/>
</dbReference>
<dbReference type="Pfam" id="PF01381">
    <property type="entry name" value="HTH_3"/>
    <property type="match status" value="1"/>
</dbReference>
<gene>
    <name evidence="3" type="ORF">EQM13_03690</name>
</gene>
<dbReference type="Gene3D" id="2.60.120.10">
    <property type="entry name" value="Jelly Rolls"/>
    <property type="match status" value="1"/>
</dbReference>
<evidence type="ECO:0000313" key="3">
    <source>
        <dbReference type="EMBL" id="QAT63372.1"/>
    </source>
</evidence>
<dbReference type="InterPro" id="IPR013096">
    <property type="entry name" value="Cupin_2"/>
</dbReference>
<protein>
    <submittedName>
        <fullName evidence="3">Helix-turn-helix domain-containing protein</fullName>
    </submittedName>
</protein>
<dbReference type="InterPro" id="IPR011051">
    <property type="entry name" value="RmlC_Cupin_sf"/>
</dbReference>
<dbReference type="CDD" id="cd02209">
    <property type="entry name" value="cupin_XRE_C"/>
    <property type="match status" value="1"/>
</dbReference>
<name>A0A410QGZ3_9FIRM</name>
<proteinExistence type="predicted"/>
<evidence type="ECO:0000313" key="4">
    <source>
        <dbReference type="Proteomes" id="UP000287969"/>
    </source>
</evidence>
<dbReference type="KEGG" id="spoa:EQM13_03690"/>
<dbReference type="SMART" id="SM00530">
    <property type="entry name" value="HTH_XRE"/>
    <property type="match status" value="1"/>
</dbReference>
<dbReference type="SUPFAM" id="SSF47413">
    <property type="entry name" value="lambda repressor-like DNA-binding domains"/>
    <property type="match status" value="1"/>
</dbReference>
<dbReference type="Pfam" id="PF07883">
    <property type="entry name" value="Cupin_2"/>
    <property type="match status" value="1"/>
</dbReference>
<dbReference type="Proteomes" id="UP000287969">
    <property type="component" value="Chromosome"/>
</dbReference>
<feature type="domain" description="HTH cro/C1-type" evidence="2">
    <location>
        <begin position="7"/>
        <end position="61"/>
    </location>
</feature>
<evidence type="ECO:0000256" key="1">
    <source>
        <dbReference type="ARBA" id="ARBA00023125"/>
    </source>
</evidence>
<dbReference type="Gene3D" id="1.10.260.40">
    <property type="entry name" value="lambda repressor-like DNA-binding domains"/>
    <property type="match status" value="1"/>
</dbReference>
<dbReference type="AlphaFoldDB" id="A0A410QGZ3"/>
<sequence length="181" mass="20111">MDIGKKIKKLRKEQNMSIADLAEKSGISCGLISQIERNMGNPSISSLWSIAQSLGVPISYFFQENNAVQANPVVKKSNRKKILISNSNAIYELLSSDLNRKIEFLYITIKPEDCSTENLTAHEGEECGIVIEGKLMVETAEGNHILEEGDSIYFESTIPHRYVNIGDNVCISIWAITPASF</sequence>
<dbReference type="InterPro" id="IPR001387">
    <property type="entry name" value="Cro/C1-type_HTH"/>
</dbReference>
<accession>A0A410QGZ3</accession>
<dbReference type="PROSITE" id="PS50943">
    <property type="entry name" value="HTH_CROC1"/>
    <property type="match status" value="1"/>
</dbReference>
<dbReference type="GO" id="GO:0003700">
    <property type="term" value="F:DNA-binding transcription factor activity"/>
    <property type="evidence" value="ECO:0007669"/>
    <property type="project" value="TreeGrafter"/>
</dbReference>
<dbReference type="OrthoDB" id="9814553at2"/>
<dbReference type="GO" id="GO:0003677">
    <property type="term" value="F:DNA binding"/>
    <property type="evidence" value="ECO:0007669"/>
    <property type="project" value="UniProtKB-KW"/>
</dbReference>